<organism evidence="4 5">
    <name type="scientific">Lactobacillus delbrueckii</name>
    <dbReference type="NCBI Taxonomy" id="1584"/>
    <lineage>
        <taxon>Bacteria</taxon>
        <taxon>Bacillati</taxon>
        <taxon>Bacillota</taxon>
        <taxon>Bacilli</taxon>
        <taxon>Lactobacillales</taxon>
        <taxon>Lactobacillaceae</taxon>
        <taxon>Lactobacillus</taxon>
    </lineage>
</organism>
<dbReference type="Proteomes" id="UP001054884">
    <property type="component" value="Unassembled WGS sequence"/>
</dbReference>
<evidence type="ECO:0000256" key="2">
    <source>
        <dbReference type="SAM" id="Phobius"/>
    </source>
</evidence>
<feature type="compositionally biased region" description="Low complexity" evidence="1">
    <location>
        <begin position="332"/>
        <end position="352"/>
    </location>
</feature>
<keyword evidence="3" id="KW-0732">Signal</keyword>
<feature type="compositionally biased region" description="Low complexity" evidence="1">
    <location>
        <begin position="169"/>
        <end position="190"/>
    </location>
</feature>
<feature type="signal peptide" evidence="3">
    <location>
        <begin position="1"/>
        <end position="26"/>
    </location>
</feature>
<reference evidence="4 5" key="1">
    <citation type="journal article" date="2022" name="J. Dairy Sci.">
        <title>Genetic diversity of Lactobacillus delbrueckii isolated from raw milk in Hokkaido, Japan.</title>
        <authorList>
            <person name="Tsuchihashi H."/>
            <person name="Ichikawa A."/>
            <person name="Takeda M."/>
            <person name="Koizumi A."/>
            <person name="Mizoguchi C."/>
            <person name="Ishida T."/>
            <person name="Kimura K."/>
        </authorList>
    </citation>
    <scope>NUCLEOTIDE SEQUENCE [LARGE SCALE GENOMIC DNA]</scope>
    <source>
        <strain evidence="4 5">ME-791</strain>
    </source>
</reference>
<comment type="caution">
    <text evidence="4">The sequence shown here is derived from an EMBL/GenBank/DDBJ whole genome shotgun (WGS) entry which is preliminary data.</text>
</comment>
<dbReference type="RefSeq" id="WP_236162095.1">
    <property type="nucleotide sequence ID" value="NZ_BNHY01000054.1"/>
</dbReference>
<dbReference type="SUPFAM" id="SSF158911">
    <property type="entry name" value="NEAT domain-like"/>
    <property type="match status" value="1"/>
</dbReference>
<evidence type="ECO:0000256" key="3">
    <source>
        <dbReference type="SAM" id="SignalP"/>
    </source>
</evidence>
<sequence>MKKKWCVVILSFLAGMLLLQTQTVKADDYTVDMTLLKTGTADKSAASSFIKQATITVNDDKVTQVAVHVNSDSQAAKAFLAMAQATTSQVVKSVSLQGVKGQKANVSKDGNSFDLLFDKKTYLLKANLGVLTVDLAMNGSVFSEKADYYFAPWQEGVKKTGTSRTENNQSASSSSAAKKPQSASQSSQKTAAKKQVAKPAKKQKATTPNSLYYRVYKSDRSGLSIADGYYTHQAAVAKRGSRYLVTMTVKVKSELATFTPVNMNGQAVVNQRHYQQGGYDYWQYGFYMDNLAKKQLPGQIKMSVPIANISNQLFNVIFSFSAGQVASSSSAPAASVPAAGTSESSAETADASQVETSDPVTSDAELASSSSFASSSPAEVSQMSKTAQALKEAKAGVRQVKATPAGTLVQQELAEYPYLPLISLLLLANLGGLGILVFYLYKRKIKKHD</sequence>
<dbReference type="Gene3D" id="2.60.40.1850">
    <property type="match status" value="2"/>
</dbReference>
<accession>A0ABD0AHB8</accession>
<proteinExistence type="predicted"/>
<keyword evidence="2" id="KW-0812">Transmembrane</keyword>
<keyword evidence="2" id="KW-0472">Membrane</keyword>
<keyword evidence="2" id="KW-1133">Transmembrane helix</keyword>
<evidence type="ECO:0000256" key="1">
    <source>
        <dbReference type="SAM" id="MobiDB-lite"/>
    </source>
</evidence>
<feature type="compositionally biased region" description="Basic residues" evidence="1">
    <location>
        <begin position="191"/>
        <end position="204"/>
    </location>
</feature>
<feature type="chain" id="PRO_5044759962" description="NEAT domain-containing protein" evidence="3">
    <location>
        <begin position="27"/>
        <end position="449"/>
    </location>
</feature>
<dbReference type="EMBL" id="BNHY01000054">
    <property type="protein sequence ID" value="GHN34522.1"/>
    <property type="molecule type" value="Genomic_DNA"/>
</dbReference>
<name>A0ABD0AHB8_9LACO</name>
<evidence type="ECO:0008006" key="6">
    <source>
        <dbReference type="Google" id="ProtNLM"/>
    </source>
</evidence>
<dbReference type="AlphaFoldDB" id="A0ABD0AHB8"/>
<dbReference type="InterPro" id="IPR037250">
    <property type="entry name" value="NEAT_dom_sf"/>
</dbReference>
<feature type="region of interest" description="Disordered" evidence="1">
    <location>
        <begin position="332"/>
        <end position="360"/>
    </location>
</feature>
<evidence type="ECO:0000313" key="4">
    <source>
        <dbReference type="EMBL" id="GHN34522.1"/>
    </source>
</evidence>
<feature type="transmembrane region" description="Helical" evidence="2">
    <location>
        <begin position="418"/>
        <end position="441"/>
    </location>
</feature>
<protein>
    <recommendedName>
        <fullName evidence="6">NEAT domain-containing protein</fullName>
    </recommendedName>
</protein>
<dbReference type="GO" id="GO:0030313">
    <property type="term" value="C:cell envelope"/>
    <property type="evidence" value="ECO:0007669"/>
    <property type="project" value="UniProtKB-SubCell"/>
</dbReference>
<feature type="region of interest" description="Disordered" evidence="1">
    <location>
        <begin position="159"/>
        <end position="205"/>
    </location>
</feature>
<evidence type="ECO:0000313" key="5">
    <source>
        <dbReference type="Proteomes" id="UP001054884"/>
    </source>
</evidence>
<gene>
    <name evidence="4" type="ORF">ME791_16740</name>
</gene>